<dbReference type="InterPro" id="IPR000477">
    <property type="entry name" value="RT_dom"/>
</dbReference>
<gene>
    <name evidence="2" type="ORF">EPI10_031120</name>
</gene>
<dbReference type="PANTHER" id="PTHR24559:SF447">
    <property type="entry name" value="RNA-DIRECTED DNA POLYMERASE HOMOLOG"/>
    <property type="match status" value="1"/>
</dbReference>
<feature type="domain" description="Reverse transcriptase" evidence="1">
    <location>
        <begin position="6"/>
        <end position="104"/>
    </location>
</feature>
<dbReference type="InterPro" id="IPR053134">
    <property type="entry name" value="RNA-dir_DNA_polymerase"/>
</dbReference>
<protein>
    <submittedName>
        <fullName evidence="2">Retrovirus-related Pol polyprotein from transposon 17.6</fullName>
    </submittedName>
</protein>
<comment type="caution">
    <text evidence="2">The sequence shown here is derived from an EMBL/GenBank/DDBJ whole genome shotgun (WGS) entry which is preliminary data.</text>
</comment>
<keyword evidence="3" id="KW-1185">Reference proteome</keyword>
<dbReference type="PANTHER" id="PTHR24559">
    <property type="entry name" value="TRANSPOSON TY3-I GAG-POL POLYPROTEIN"/>
    <property type="match status" value="1"/>
</dbReference>
<evidence type="ECO:0000259" key="1">
    <source>
        <dbReference type="Pfam" id="PF00078"/>
    </source>
</evidence>
<dbReference type="AlphaFoldDB" id="A0A5B6X2H4"/>
<evidence type="ECO:0000313" key="2">
    <source>
        <dbReference type="EMBL" id="KAA3487282.1"/>
    </source>
</evidence>
<dbReference type="Gene3D" id="3.30.70.270">
    <property type="match status" value="2"/>
</dbReference>
<dbReference type="EMBL" id="SMMG02000001">
    <property type="protein sequence ID" value="KAA3487282.1"/>
    <property type="molecule type" value="Genomic_DNA"/>
</dbReference>
<name>A0A5B6X2H4_9ROSI</name>
<dbReference type="CDD" id="cd01647">
    <property type="entry name" value="RT_LTR"/>
    <property type="match status" value="1"/>
</dbReference>
<reference evidence="3" key="1">
    <citation type="journal article" date="2019" name="Plant Biotechnol. J.">
        <title>Genome sequencing of the Australian wild diploid species Gossypium australe highlights disease resistance and delayed gland morphogenesis.</title>
        <authorList>
            <person name="Cai Y."/>
            <person name="Cai X."/>
            <person name="Wang Q."/>
            <person name="Wang P."/>
            <person name="Zhang Y."/>
            <person name="Cai C."/>
            <person name="Xu Y."/>
            <person name="Wang K."/>
            <person name="Zhou Z."/>
            <person name="Wang C."/>
            <person name="Geng S."/>
            <person name="Li B."/>
            <person name="Dong Q."/>
            <person name="Hou Y."/>
            <person name="Wang H."/>
            <person name="Ai P."/>
            <person name="Liu Z."/>
            <person name="Yi F."/>
            <person name="Sun M."/>
            <person name="An G."/>
            <person name="Cheng J."/>
            <person name="Zhang Y."/>
            <person name="Shi Q."/>
            <person name="Xie Y."/>
            <person name="Shi X."/>
            <person name="Chang Y."/>
            <person name="Huang F."/>
            <person name="Chen Y."/>
            <person name="Hong S."/>
            <person name="Mi L."/>
            <person name="Sun Q."/>
            <person name="Zhang L."/>
            <person name="Zhou B."/>
            <person name="Peng R."/>
            <person name="Zhang X."/>
            <person name="Liu F."/>
        </authorList>
    </citation>
    <scope>NUCLEOTIDE SEQUENCE [LARGE SCALE GENOMIC DNA]</scope>
    <source>
        <strain evidence="3">cv. PA1801</strain>
    </source>
</reference>
<organism evidence="2 3">
    <name type="scientific">Gossypium australe</name>
    <dbReference type="NCBI Taxonomy" id="47621"/>
    <lineage>
        <taxon>Eukaryota</taxon>
        <taxon>Viridiplantae</taxon>
        <taxon>Streptophyta</taxon>
        <taxon>Embryophyta</taxon>
        <taxon>Tracheophyta</taxon>
        <taxon>Spermatophyta</taxon>
        <taxon>Magnoliopsida</taxon>
        <taxon>eudicotyledons</taxon>
        <taxon>Gunneridae</taxon>
        <taxon>Pentapetalae</taxon>
        <taxon>rosids</taxon>
        <taxon>malvids</taxon>
        <taxon>Malvales</taxon>
        <taxon>Malvaceae</taxon>
        <taxon>Malvoideae</taxon>
        <taxon>Gossypium</taxon>
    </lineage>
</organism>
<dbReference type="Gene3D" id="3.10.10.10">
    <property type="entry name" value="HIV Type 1 Reverse Transcriptase, subunit A, domain 1"/>
    <property type="match status" value="1"/>
</dbReference>
<dbReference type="InterPro" id="IPR043128">
    <property type="entry name" value="Rev_trsase/Diguanyl_cyclase"/>
</dbReference>
<accession>A0A5B6X2H4</accession>
<proteinExistence type="predicted"/>
<sequence>MFSNKFKVWVKEADVPKISFRTRYGHYKFLVMPFRLTNAPIAFMDLMNRFIVVFTNEILVYSKTETKHDEHLRKVLQILLEKKIYVKLSKCEFWLKEVMFLGHVVFAEGIRVDPKKIEAILEWKQPKNYYRRFVEGFSLIAAPPTKLLRKNPQSGKVYMVYSDASYIGLICVLMQDGKVVA</sequence>
<dbReference type="SUPFAM" id="SSF56672">
    <property type="entry name" value="DNA/RNA polymerases"/>
    <property type="match status" value="1"/>
</dbReference>
<evidence type="ECO:0000313" key="3">
    <source>
        <dbReference type="Proteomes" id="UP000325315"/>
    </source>
</evidence>
<dbReference type="InterPro" id="IPR043502">
    <property type="entry name" value="DNA/RNA_pol_sf"/>
</dbReference>
<dbReference type="OrthoDB" id="415724at2759"/>
<dbReference type="Pfam" id="PF00078">
    <property type="entry name" value="RVT_1"/>
    <property type="match status" value="1"/>
</dbReference>
<dbReference type="Proteomes" id="UP000325315">
    <property type="component" value="Unassembled WGS sequence"/>
</dbReference>